<feature type="domain" description="F-box" evidence="1">
    <location>
        <begin position="190"/>
        <end position="231"/>
    </location>
</feature>
<feature type="domain" description="F-box" evidence="1">
    <location>
        <begin position="661"/>
        <end position="701"/>
    </location>
</feature>
<dbReference type="AlphaFoldDB" id="A0A7R9KS06"/>
<dbReference type="PANTHER" id="PTHR16134">
    <property type="entry name" value="F-BOX/TPR REPEAT PROTEIN POF3"/>
    <property type="match status" value="1"/>
</dbReference>
<dbReference type="InterPro" id="IPR036047">
    <property type="entry name" value="F-box-like_dom_sf"/>
</dbReference>
<dbReference type="EMBL" id="CAJPIZ010005303">
    <property type="protein sequence ID" value="CAG2108468.1"/>
    <property type="molecule type" value="Genomic_DNA"/>
</dbReference>
<dbReference type="EMBL" id="OC859878">
    <property type="protein sequence ID" value="CAD7628038.1"/>
    <property type="molecule type" value="Genomic_DNA"/>
</dbReference>
<dbReference type="InterPro" id="IPR001810">
    <property type="entry name" value="F-box_dom"/>
</dbReference>
<dbReference type="SMART" id="SM00256">
    <property type="entry name" value="FBOX"/>
    <property type="match status" value="2"/>
</dbReference>
<dbReference type="Gene3D" id="3.80.10.10">
    <property type="entry name" value="Ribonuclease Inhibitor"/>
    <property type="match status" value="2"/>
</dbReference>
<dbReference type="SUPFAM" id="SSF52047">
    <property type="entry name" value="RNI-like"/>
    <property type="match status" value="2"/>
</dbReference>
<keyword evidence="3" id="KW-1185">Reference proteome</keyword>
<organism evidence="2">
    <name type="scientific">Medioppia subpectinata</name>
    <dbReference type="NCBI Taxonomy" id="1979941"/>
    <lineage>
        <taxon>Eukaryota</taxon>
        <taxon>Metazoa</taxon>
        <taxon>Ecdysozoa</taxon>
        <taxon>Arthropoda</taxon>
        <taxon>Chelicerata</taxon>
        <taxon>Arachnida</taxon>
        <taxon>Acari</taxon>
        <taxon>Acariformes</taxon>
        <taxon>Sarcoptiformes</taxon>
        <taxon>Oribatida</taxon>
        <taxon>Brachypylina</taxon>
        <taxon>Oppioidea</taxon>
        <taxon>Oppiidae</taxon>
        <taxon>Medioppia</taxon>
    </lineage>
</organism>
<dbReference type="SUPFAM" id="SSF81383">
    <property type="entry name" value="F-box domain"/>
    <property type="match status" value="1"/>
</dbReference>
<dbReference type="InterPro" id="IPR032675">
    <property type="entry name" value="LRR_dom_sf"/>
</dbReference>
<reference evidence="2" key="1">
    <citation type="submission" date="2020-11" db="EMBL/GenBank/DDBJ databases">
        <authorList>
            <person name="Tran Van P."/>
        </authorList>
    </citation>
    <scope>NUCLEOTIDE SEQUENCE</scope>
</reference>
<evidence type="ECO:0000313" key="3">
    <source>
        <dbReference type="Proteomes" id="UP000759131"/>
    </source>
</evidence>
<dbReference type="PANTHER" id="PTHR16134:SF119">
    <property type="entry name" value="AT02038P-RELATED"/>
    <property type="match status" value="1"/>
</dbReference>
<dbReference type="OrthoDB" id="6478838at2759"/>
<feature type="non-terminal residue" evidence="2">
    <location>
        <position position="1102"/>
    </location>
</feature>
<accession>A0A7R9KS06</accession>
<protein>
    <recommendedName>
        <fullName evidence="1">F-box domain-containing protein</fullName>
    </recommendedName>
</protein>
<evidence type="ECO:0000259" key="1">
    <source>
        <dbReference type="SMART" id="SM00256"/>
    </source>
</evidence>
<evidence type="ECO:0000313" key="2">
    <source>
        <dbReference type="EMBL" id="CAD7628038.1"/>
    </source>
</evidence>
<dbReference type="Proteomes" id="UP000759131">
    <property type="component" value="Unassembled WGS sequence"/>
</dbReference>
<proteinExistence type="predicted"/>
<gene>
    <name evidence="2" type="ORF">OSB1V03_LOCUS8461</name>
</gene>
<sequence>IESNYIHKRPETIVWSPPSAQCLSDWPSLGLTIGSSVELCVQPFGQYICGRKRRPIGAYECVDHMAGVALREQLKQLFDRQFAHLLESHAIQLVGHFFVNAAAAPHWLIHGFPLHHTVHAVDSGRHGGHGCGRRGGGRGLCLNDGHRLCGQTVVTIVTIVALAVAVPVMSSCNEMNGELDYRRDSFGDRICDDLCEEVLKWLPLEDKFGLESVCKQFQRCVYRRVDTLVVSLIRLTNEDKFECLLRKCHNIGYIHISLESLCRWHPLTAEDINQVFFNRLIELIIKYCNHLTSFTLDLNRMTDETYRRFCDKFAKSVTSIDLTNDYENIDKHLKVFANIKTFNSPVNLMSLLDENHCLVNNMTKCVMNLDAVYKLSIFVDHNHRLRVLHINTHGIADKDITYIYRQICGLKHLEVLKHKEFTTVEMGYRSAKEALIEVANNCLKLRQLSIDWQINIDKHLLFDAFKHFKRLQRLNVSLELSYDLCSNITSKTFSQCKQLKHLSLDILFRDFDFSDEFFADIDIHLPQIQSLSLHVKNLAIDGINSIAKLKKLENLILESMDVLSDEHFYTIQDNCPKIKCIWFIAEPGLSEIVSWIIKSNDPQLMDKPEMDEYKYNCKYTHYYLNNGRITVVLSRVPITMSSCNEMNGELDYRRDSFGDRICDDLCEEVLKWLPIKDKIRLESVCKQFQRCVYKKEYFLDTDSLFKRKKDVVSYKTTKQLNAKNFECLLKKFPNITNIEMTYATLIDAKLYNRLIELIIEYCNRLTSFTLDLNRMTDETYRRFCDKFAKSVTSIHFPDGHDIEKDLKVFADITEVDVSQASNSPIRLNDQLKTLLDNNHTLREFYIETNYVNTDNWIYIYQQISNLKHLEVFGHSDAALDNINTKIVRQSLTQLANNCSKLKRLSLDIPLDSSHQWLLFDAIKHFKRLQHLYISLHMSDDSLDLLTFRSNITSKTFSQCKQLKHLSLMLFHREFDFSDEFFADIDIHLPRLQSMNLRVEDITVDVAINSVAKLKKLQDMTFYTSDVLSDEHFYGIQDNCLKLKTIEFMIENESTNTWIIKSNNPQLLDKEYLDFYKYDNHVIHYYLNNGTSVQTGLYNNPYI</sequence>
<dbReference type="Pfam" id="PF00646">
    <property type="entry name" value="F-box"/>
    <property type="match status" value="2"/>
</dbReference>
<name>A0A7R9KS06_9ACAR</name>